<dbReference type="Gene3D" id="3.20.20.190">
    <property type="entry name" value="Phosphatidylinositol (PI) phosphodiesterase"/>
    <property type="match status" value="1"/>
</dbReference>
<evidence type="ECO:0000259" key="1">
    <source>
        <dbReference type="PROSITE" id="PS51704"/>
    </source>
</evidence>
<dbReference type="PROSITE" id="PS51257">
    <property type="entry name" value="PROKAR_LIPOPROTEIN"/>
    <property type="match status" value="1"/>
</dbReference>
<organism evidence="2 3">
    <name type="scientific">Marinomonas phaeophyticola</name>
    <dbReference type="NCBI Taxonomy" id="3004091"/>
    <lineage>
        <taxon>Bacteria</taxon>
        <taxon>Pseudomonadati</taxon>
        <taxon>Pseudomonadota</taxon>
        <taxon>Gammaproteobacteria</taxon>
        <taxon>Oceanospirillales</taxon>
        <taxon>Oceanospirillaceae</taxon>
        <taxon>Marinomonas</taxon>
    </lineage>
</organism>
<evidence type="ECO:0000313" key="3">
    <source>
        <dbReference type="Proteomes" id="UP001149719"/>
    </source>
</evidence>
<keyword evidence="3" id="KW-1185">Reference proteome</keyword>
<protein>
    <submittedName>
        <fullName evidence="2">Glycerophosphodiester phosphodiesterase</fullName>
    </submittedName>
</protein>
<dbReference type="InterPro" id="IPR030395">
    <property type="entry name" value="GP_PDE_dom"/>
</dbReference>
<dbReference type="Proteomes" id="UP001149719">
    <property type="component" value="Unassembled WGS sequence"/>
</dbReference>
<dbReference type="RefSeq" id="WP_269125934.1">
    <property type="nucleotide sequence ID" value="NZ_JAPUBN010000017.1"/>
</dbReference>
<proteinExistence type="predicted"/>
<accession>A0ABT4JXR2</accession>
<name>A0ABT4JXR2_9GAMM</name>
<sequence>MNMKELNKIALVGFLILTVSGCSSLSKNDNNSKKTTELTEEEKNISAALAVRNLKQDFDQSIAYDKGSCPVNVVAHRGSSRFTENSLPAVILAGMGQFDGVEIDVMMLRDGKWVIHHDRQTGRTVATSTSKRYRVSHMKSSEWNTLYLRSPNGELTSTHANYAWQVFQMWGRYSSPEKMLNIEVKSETDVQDLYKLNALAKHYIPSENFFFSSMSMDSLKKIRELNKDVYLGYVWAPDQKSINILKQDVDRGLSSDLYYQKNKDRIEDAYRIETRYRRRYKDSKLSAATVKKELGWNSGLHVDIRSFVKYPTIYSRANNLGLRVATYTINGSEYHQKELVNLFKQDRSLPDEAIMDNSKFQLCRQLNPDLVHIPNQSYTPSTSIGKLVSSLPNDADFDRLEDQKLYFSNHMYINYLGNIQSIKASNINPVTNKTAKATPVKFDIKDEEFYINTPPILISIPKGTSQ</sequence>
<evidence type="ECO:0000313" key="2">
    <source>
        <dbReference type="EMBL" id="MCZ2722354.1"/>
    </source>
</evidence>
<gene>
    <name evidence="2" type="ORF">O1D97_12135</name>
</gene>
<dbReference type="PROSITE" id="PS51704">
    <property type="entry name" value="GP_PDE"/>
    <property type="match status" value="1"/>
</dbReference>
<dbReference type="PANTHER" id="PTHR46211">
    <property type="entry name" value="GLYCEROPHOSPHORYL DIESTER PHOSPHODIESTERASE"/>
    <property type="match status" value="1"/>
</dbReference>
<dbReference type="InterPro" id="IPR017946">
    <property type="entry name" value="PLC-like_Pdiesterase_TIM-brl"/>
</dbReference>
<dbReference type="EMBL" id="JAPUBN010000017">
    <property type="protein sequence ID" value="MCZ2722354.1"/>
    <property type="molecule type" value="Genomic_DNA"/>
</dbReference>
<feature type="domain" description="GP-PDE" evidence="1">
    <location>
        <begin position="71"/>
        <end position="366"/>
    </location>
</feature>
<dbReference type="PANTHER" id="PTHR46211:SF14">
    <property type="entry name" value="GLYCEROPHOSPHODIESTER PHOSPHODIESTERASE"/>
    <property type="match status" value="1"/>
</dbReference>
<dbReference type="SUPFAM" id="SSF51695">
    <property type="entry name" value="PLC-like phosphodiesterases"/>
    <property type="match status" value="1"/>
</dbReference>
<comment type="caution">
    <text evidence="2">The sequence shown here is derived from an EMBL/GenBank/DDBJ whole genome shotgun (WGS) entry which is preliminary data.</text>
</comment>
<dbReference type="Pfam" id="PF03009">
    <property type="entry name" value="GDPD"/>
    <property type="match status" value="1"/>
</dbReference>
<reference evidence="2" key="1">
    <citation type="submission" date="2022-12" db="EMBL/GenBank/DDBJ databases">
        <title>Marinomonas 15G1-11 sp. nov, isolated from marine algae.</title>
        <authorList>
            <person name="Butt M."/>
            <person name="Choi D.G."/>
            <person name="Kim J.M."/>
            <person name="Lee J.K."/>
            <person name="Baek J.H."/>
            <person name="Jeon C.O."/>
        </authorList>
    </citation>
    <scope>NUCLEOTIDE SEQUENCE</scope>
    <source>
        <strain evidence="2">15G1-11</strain>
    </source>
</reference>